<proteinExistence type="predicted"/>
<dbReference type="Pfam" id="PF00069">
    <property type="entry name" value="Pkinase"/>
    <property type="match status" value="1"/>
</dbReference>
<feature type="domain" description="Protein kinase" evidence="7">
    <location>
        <begin position="1"/>
        <end position="250"/>
    </location>
</feature>
<dbReference type="GO" id="GO:0005524">
    <property type="term" value="F:ATP binding"/>
    <property type="evidence" value="ECO:0007669"/>
    <property type="project" value="UniProtKB-KW"/>
</dbReference>
<dbReference type="STRING" id="52.CMC5_024750"/>
<dbReference type="CDD" id="cd14014">
    <property type="entry name" value="STKc_PknB_like"/>
    <property type="match status" value="1"/>
</dbReference>
<accession>A0A0K1EBT8</accession>
<dbReference type="PROSITE" id="PS00108">
    <property type="entry name" value="PROTEIN_KINASE_ST"/>
    <property type="match status" value="1"/>
</dbReference>
<evidence type="ECO:0000256" key="2">
    <source>
        <dbReference type="ARBA" id="ARBA00022527"/>
    </source>
</evidence>
<dbReference type="SUPFAM" id="SSF52540">
    <property type="entry name" value="P-loop containing nucleoside triphosphate hydrolases"/>
    <property type="match status" value="1"/>
</dbReference>
<dbReference type="InterPro" id="IPR000719">
    <property type="entry name" value="Prot_kinase_dom"/>
</dbReference>
<dbReference type="GO" id="GO:0005737">
    <property type="term" value="C:cytoplasm"/>
    <property type="evidence" value="ECO:0007669"/>
    <property type="project" value="TreeGrafter"/>
</dbReference>
<dbReference type="Gene3D" id="1.25.40.10">
    <property type="entry name" value="Tetratricopeptide repeat domain"/>
    <property type="match status" value="1"/>
</dbReference>
<sequence>MGTVYRAVDSDQGTVVALKLLTSRDPRGEDRFAHEAQVLATLDHPGVVRYIAHGADAAGQRWLAMEWLDGEDLATRIQRAALSVDESVAIALAAAQALAAAHVRGVVHRDIKPSNIFLVGGDTHHIKLLDFGIARLSGSTRIFTQSGAVIGTPGYMAPEQARGETAEPRADVFSLGAVLFECLTGRPAFAGAHAVAVLARLLLEDAPRVSESRQGVPTALDAIIARMLAKEPAARPANATETATLLRQFSSEVTPPPGNAALAGGEQRVLSIVIAAPGEGAVSSSDDTVPASHDAESGTAIQAALHPLGARMDRLANGAVIVTLENAGSATEQAMLAARCAFLLGPLFSSDSGSARVRIAVVTGRAVLTGRLPVGELLDRAAAMLLAPPPQLGVAYVDETTQALLDTRFEMMRGVAGRELYGERELGERVRTLLGRPSPCVGRDREVRAIADLFEECFEEKLARAVLVTGPPGIGKSRLRGETVQRIRERRPDAEIWTGRGDLVGDGAPFALLGSTLRNAARIATNASLPARQASLLERLSQRLAGPEQQHVVEFLCEIAGAPFPDDHRPLLRAARQSGPLMGDQIARAFTTLLAAEAEGHPLCLVLEDLHWGDVPSVRLIHQALRQLTDAPFFVIAFARPEVHERFPRLWAEQCTQEIRLGPLPRRAAERLVRHALGATVSVTRVSEIIERAEGNAFYLEELIRAVAEDRSELLPETVLAMVQTRLTTLDPVTRQVLRAASVFGEVFWAEAVAMLLGRADDTTLTLERVRALVEQEILVPRGGSRLAEQGEYIFRHALLREAAYALLTEEDRVLGHRLAGEWLEKHGERNALVLAAHHELGGEGPRAASFYARAAEEAVWGGDVEAAISHAQRGLACAAASESRAPLLGMLCEIGALQFTPADDILPKVEEVVRLAPRGSMPWVQGMFARSTIAIQAGRIAEMSATLELLRETSPSRDAEGLLAVALGFGACQLDLLGRIREADDLTERLAAIAGSSERDPLASMFWHATAAFRSAYVKNDPWGAIAPAEALRDRALATGHRSMLGVAHMLLGMSRGLLGFSTDAEQLLSAADVPDDEMGFNSSVRPFSLAWVLADREAFDEARACATRLIRSGSERGMPLDEGRGRWVLAEICYRSGDLDSAEREIMTALERLGDCSQLDFPGALATLAEVRLAQSRPREALAAASEARAKLAAIGGCSFLRSLAVLLVYSECLDLNGEHGAAETAVAEAQRHLLGIAAKMGNPADRANFLDRVYERRGSLKIAR</sequence>
<dbReference type="PATRIC" id="fig|52.7.peg.2696"/>
<dbReference type="Proteomes" id="UP000067626">
    <property type="component" value="Chromosome"/>
</dbReference>
<dbReference type="EC" id="2.7.11.1" evidence="1"/>
<dbReference type="AlphaFoldDB" id="A0A0K1EBT8"/>
<name>A0A0K1EBT8_CHOCO</name>
<dbReference type="FunFam" id="1.10.510.10:FF:000021">
    <property type="entry name" value="Serine/threonine protein kinase"/>
    <property type="match status" value="1"/>
</dbReference>
<dbReference type="Pfam" id="PF13191">
    <property type="entry name" value="AAA_16"/>
    <property type="match status" value="1"/>
</dbReference>
<dbReference type="InterPro" id="IPR011009">
    <property type="entry name" value="Kinase-like_dom_sf"/>
</dbReference>
<evidence type="ECO:0000256" key="1">
    <source>
        <dbReference type="ARBA" id="ARBA00012513"/>
    </source>
</evidence>
<dbReference type="EMBL" id="CP012159">
    <property type="protein sequence ID" value="AKT38330.1"/>
    <property type="molecule type" value="Genomic_DNA"/>
</dbReference>
<keyword evidence="2" id="KW-0723">Serine/threonine-protein kinase</keyword>
<evidence type="ECO:0000256" key="3">
    <source>
        <dbReference type="ARBA" id="ARBA00022679"/>
    </source>
</evidence>
<dbReference type="PANTHER" id="PTHR16305:SF28">
    <property type="entry name" value="GUANYLATE CYCLASE DOMAIN-CONTAINING PROTEIN"/>
    <property type="match status" value="1"/>
</dbReference>
<dbReference type="PANTHER" id="PTHR16305">
    <property type="entry name" value="TESTICULAR SOLUBLE ADENYLYL CYCLASE"/>
    <property type="match status" value="1"/>
</dbReference>
<evidence type="ECO:0000313" key="8">
    <source>
        <dbReference type="EMBL" id="AKT38330.1"/>
    </source>
</evidence>
<keyword evidence="3" id="KW-0808">Transferase</keyword>
<dbReference type="Gene3D" id="3.40.50.300">
    <property type="entry name" value="P-loop containing nucleotide triphosphate hydrolases"/>
    <property type="match status" value="1"/>
</dbReference>
<reference evidence="8 9" key="1">
    <citation type="submission" date="2015-07" db="EMBL/GenBank/DDBJ databases">
        <title>Genome analysis of myxobacterium Chondromyces crocatus Cm c5 reveals a high potential for natural compound synthesis and the genetic basis for the loss of fruiting body formation.</title>
        <authorList>
            <person name="Zaburannyi N."/>
            <person name="Bunk B."/>
            <person name="Maier J."/>
            <person name="Overmann J."/>
            <person name="Mueller R."/>
        </authorList>
    </citation>
    <scope>NUCLEOTIDE SEQUENCE [LARGE SCALE GENOMIC DNA]</scope>
    <source>
        <strain evidence="8 9">Cm c5</strain>
    </source>
</reference>
<dbReference type="InterPro" id="IPR008271">
    <property type="entry name" value="Ser/Thr_kinase_AS"/>
</dbReference>
<dbReference type="InterPro" id="IPR011990">
    <property type="entry name" value="TPR-like_helical_dom_sf"/>
</dbReference>
<dbReference type="SUPFAM" id="SSF48452">
    <property type="entry name" value="TPR-like"/>
    <property type="match status" value="1"/>
</dbReference>
<dbReference type="Gene3D" id="3.30.200.20">
    <property type="entry name" value="Phosphorylase Kinase, domain 1"/>
    <property type="match status" value="1"/>
</dbReference>
<dbReference type="SMART" id="SM00220">
    <property type="entry name" value="S_TKc"/>
    <property type="match status" value="1"/>
</dbReference>
<evidence type="ECO:0000313" key="9">
    <source>
        <dbReference type="Proteomes" id="UP000067626"/>
    </source>
</evidence>
<dbReference type="SUPFAM" id="SSF56112">
    <property type="entry name" value="Protein kinase-like (PK-like)"/>
    <property type="match status" value="1"/>
</dbReference>
<evidence type="ECO:0000256" key="4">
    <source>
        <dbReference type="ARBA" id="ARBA00022741"/>
    </source>
</evidence>
<dbReference type="InterPro" id="IPR027417">
    <property type="entry name" value="P-loop_NTPase"/>
</dbReference>
<protein>
    <recommendedName>
        <fullName evidence="1">non-specific serine/threonine protein kinase</fullName>
        <ecNumber evidence="1">2.7.11.1</ecNumber>
    </recommendedName>
</protein>
<organism evidence="8 9">
    <name type="scientific">Chondromyces crocatus</name>
    <dbReference type="NCBI Taxonomy" id="52"/>
    <lineage>
        <taxon>Bacteria</taxon>
        <taxon>Pseudomonadati</taxon>
        <taxon>Myxococcota</taxon>
        <taxon>Polyangia</taxon>
        <taxon>Polyangiales</taxon>
        <taxon>Polyangiaceae</taxon>
        <taxon>Chondromyces</taxon>
    </lineage>
</organism>
<keyword evidence="9" id="KW-1185">Reference proteome</keyword>
<dbReference type="Gene3D" id="1.10.510.10">
    <property type="entry name" value="Transferase(Phosphotransferase) domain 1"/>
    <property type="match status" value="1"/>
</dbReference>
<dbReference type="KEGG" id="ccro:CMC5_024750"/>
<evidence type="ECO:0000259" key="7">
    <source>
        <dbReference type="PROSITE" id="PS50011"/>
    </source>
</evidence>
<dbReference type="InterPro" id="IPR041664">
    <property type="entry name" value="AAA_16"/>
</dbReference>
<keyword evidence="6" id="KW-0067">ATP-binding</keyword>
<keyword evidence="5" id="KW-0418">Kinase</keyword>
<keyword evidence="4" id="KW-0547">Nucleotide-binding</keyword>
<evidence type="ECO:0000256" key="6">
    <source>
        <dbReference type="ARBA" id="ARBA00022840"/>
    </source>
</evidence>
<evidence type="ECO:0000256" key="5">
    <source>
        <dbReference type="ARBA" id="ARBA00022777"/>
    </source>
</evidence>
<dbReference type="PROSITE" id="PS50011">
    <property type="entry name" value="PROTEIN_KINASE_DOM"/>
    <property type="match status" value="1"/>
</dbReference>
<gene>
    <name evidence="8" type="ORF">CMC5_024750</name>
</gene>
<dbReference type="GO" id="GO:0004016">
    <property type="term" value="F:adenylate cyclase activity"/>
    <property type="evidence" value="ECO:0007669"/>
    <property type="project" value="TreeGrafter"/>
</dbReference>
<dbReference type="GO" id="GO:0004674">
    <property type="term" value="F:protein serine/threonine kinase activity"/>
    <property type="evidence" value="ECO:0007669"/>
    <property type="project" value="UniProtKB-KW"/>
</dbReference>